<evidence type="ECO:0000313" key="8">
    <source>
        <dbReference type="Proteomes" id="UP000241639"/>
    </source>
</evidence>
<comment type="subcellular location">
    <subcellularLocation>
        <location evidence="1">Membrane</location>
        <topology evidence="1">Multi-pass membrane protein</topology>
    </subcellularLocation>
</comment>
<feature type="transmembrane region" description="Helical" evidence="6">
    <location>
        <begin position="239"/>
        <end position="261"/>
    </location>
</feature>
<dbReference type="PANTHER" id="PTHR30569:SF0">
    <property type="entry name" value="CYTOSINE PERMEASE"/>
    <property type="match status" value="1"/>
</dbReference>
<organism evidence="7 8">
    <name type="scientific">Desmospora activa DSM 45169</name>
    <dbReference type="NCBI Taxonomy" id="1121389"/>
    <lineage>
        <taxon>Bacteria</taxon>
        <taxon>Bacillati</taxon>
        <taxon>Bacillota</taxon>
        <taxon>Bacilli</taxon>
        <taxon>Bacillales</taxon>
        <taxon>Thermoactinomycetaceae</taxon>
        <taxon>Desmospora</taxon>
    </lineage>
</organism>
<sequence>MKDTFQSNYALANDYSREPVPLSERKGWLPLALVWIAMGVDLSAVVLGAALISGLTLQNTIIVVSVGSFILALIGLVCSYVGSKTGLSTAMINRFTFGEKGSYLVIMVISVAYFGWFGVTAGFFGESAQYTIYSVTGLDISPKILALIGGLLMTTTAAIGYKAVEKLSMLAVPLMLGMLLSMFLKLFADRENTSALLNTPPEGELIGFGTAISLVVGAFIVACSHSPDVARWAKSPKHAMLSGFFGFLIGNSLMMFVAAFLSKLTGTEDVIQIMLSIGWGALAVTILILSQWTTNDNHMYTLGLNLSVLFKWVPKPMLTIIAGLLGTAFAVMGVYENFIDFLLLLSPFAAPIAGIYLTEYFFLNTNRFNMAFLANQNIKPFYWHALLVWGIATTIAFATTPTIDGGWGLLTLSTIPSVDGLLSAAGLHYIVGKWIVPRFESTLASETA</sequence>
<feature type="transmembrane region" description="Helical" evidence="6">
    <location>
        <begin position="168"/>
        <end position="188"/>
    </location>
</feature>
<dbReference type="PANTHER" id="PTHR30569">
    <property type="entry name" value="CYTOSINE TRANSPORTER CODB"/>
    <property type="match status" value="1"/>
</dbReference>
<name>A0A2T4Z7J5_9BACL</name>
<protein>
    <submittedName>
        <fullName evidence="7">Cytosine permease</fullName>
    </submittedName>
</protein>
<dbReference type="EMBL" id="PZZP01000001">
    <property type="protein sequence ID" value="PTM57862.1"/>
    <property type="molecule type" value="Genomic_DNA"/>
</dbReference>
<feature type="transmembrane region" description="Helical" evidence="6">
    <location>
        <begin position="341"/>
        <end position="362"/>
    </location>
</feature>
<keyword evidence="8" id="KW-1185">Reference proteome</keyword>
<feature type="transmembrane region" description="Helical" evidence="6">
    <location>
        <begin position="144"/>
        <end position="161"/>
    </location>
</feature>
<proteinExistence type="inferred from homology"/>
<evidence type="ECO:0000313" key="7">
    <source>
        <dbReference type="EMBL" id="PTM57862.1"/>
    </source>
</evidence>
<dbReference type="RefSeq" id="WP_107724731.1">
    <property type="nucleotide sequence ID" value="NZ_PZZP01000001.1"/>
</dbReference>
<dbReference type="InterPro" id="IPR001248">
    <property type="entry name" value="Pur-cyt_permease"/>
</dbReference>
<feature type="transmembrane region" description="Helical" evidence="6">
    <location>
        <begin position="273"/>
        <end position="292"/>
    </location>
</feature>
<keyword evidence="5 6" id="KW-0472">Membrane</keyword>
<evidence type="ECO:0000256" key="4">
    <source>
        <dbReference type="ARBA" id="ARBA00022989"/>
    </source>
</evidence>
<feature type="transmembrane region" description="Helical" evidence="6">
    <location>
        <begin position="313"/>
        <end position="335"/>
    </location>
</feature>
<evidence type="ECO:0000256" key="5">
    <source>
        <dbReference type="ARBA" id="ARBA00023136"/>
    </source>
</evidence>
<accession>A0A2T4Z7J5</accession>
<feature type="transmembrane region" description="Helical" evidence="6">
    <location>
        <begin position="103"/>
        <end position="124"/>
    </location>
</feature>
<keyword evidence="3 6" id="KW-0812">Transmembrane</keyword>
<dbReference type="InterPro" id="IPR030191">
    <property type="entry name" value="CodB"/>
</dbReference>
<evidence type="ECO:0000256" key="3">
    <source>
        <dbReference type="ARBA" id="ARBA00022692"/>
    </source>
</evidence>
<comment type="caution">
    <text evidence="7">The sequence shown here is derived from an EMBL/GenBank/DDBJ whole genome shotgun (WGS) entry which is preliminary data.</text>
</comment>
<evidence type="ECO:0000256" key="2">
    <source>
        <dbReference type="ARBA" id="ARBA00008974"/>
    </source>
</evidence>
<keyword evidence="4 6" id="KW-1133">Transmembrane helix</keyword>
<dbReference type="CDD" id="cd11484">
    <property type="entry name" value="SLC-NCS1sbd_CobB-like"/>
    <property type="match status" value="1"/>
</dbReference>
<feature type="transmembrane region" description="Helical" evidence="6">
    <location>
        <begin position="61"/>
        <end position="82"/>
    </location>
</feature>
<feature type="transmembrane region" description="Helical" evidence="6">
    <location>
        <begin position="32"/>
        <end position="55"/>
    </location>
</feature>
<comment type="similarity">
    <text evidence="2">Belongs to the purine-cytosine permease (2.A.39) family.</text>
</comment>
<feature type="transmembrane region" description="Helical" evidence="6">
    <location>
        <begin position="208"/>
        <end position="227"/>
    </location>
</feature>
<evidence type="ECO:0000256" key="1">
    <source>
        <dbReference type="ARBA" id="ARBA00004141"/>
    </source>
</evidence>
<dbReference type="AlphaFoldDB" id="A0A2T4Z7J5"/>
<reference evidence="7 8" key="1">
    <citation type="submission" date="2018-04" db="EMBL/GenBank/DDBJ databases">
        <title>Genomic Encyclopedia of Archaeal and Bacterial Type Strains, Phase II (KMG-II): from individual species to whole genera.</title>
        <authorList>
            <person name="Goeker M."/>
        </authorList>
    </citation>
    <scope>NUCLEOTIDE SEQUENCE [LARGE SCALE GENOMIC DNA]</scope>
    <source>
        <strain evidence="7 8">DSM 45169</strain>
    </source>
</reference>
<dbReference type="Gene3D" id="1.10.4160.10">
    <property type="entry name" value="Hydantoin permease"/>
    <property type="match status" value="1"/>
</dbReference>
<dbReference type="GO" id="GO:0005886">
    <property type="term" value="C:plasma membrane"/>
    <property type="evidence" value="ECO:0007669"/>
    <property type="project" value="TreeGrafter"/>
</dbReference>
<gene>
    <name evidence="7" type="ORF">C8J48_0427</name>
</gene>
<dbReference type="GO" id="GO:0015209">
    <property type="term" value="F:cytosine transmembrane transporter activity"/>
    <property type="evidence" value="ECO:0007669"/>
    <property type="project" value="InterPro"/>
</dbReference>
<feature type="transmembrane region" description="Helical" evidence="6">
    <location>
        <begin position="382"/>
        <end position="403"/>
    </location>
</feature>
<dbReference type="Pfam" id="PF02133">
    <property type="entry name" value="Transp_cyt_pur"/>
    <property type="match status" value="1"/>
</dbReference>
<evidence type="ECO:0000256" key="6">
    <source>
        <dbReference type="SAM" id="Phobius"/>
    </source>
</evidence>
<dbReference type="Proteomes" id="UP000241639">
    <property type="component" value="Unassembled WGS sequence"/>
</dbReference>
<dbReference type="OrthoDB" id="9780088at2"/>